<sequence>MRTKLFRSFALLFLIISGLSQAQQKNQIRFSYNFFVEDQPIFLNTEDGGDGYHIGSPIAFDLHYLRELEKNFFIETGIDYLGKRIITSHTNIPRQIPKIDDIKEDFHLLSIPVYARYHFGKYFFASGGALLEAQLNRTTAPNQSGLGLGATAGAQYSYSDFIFSVNPSAKLHGLLSGKSLFAFTIQAGVGYKF</sequence>
<evidence type="ECO:0000313" key="3">
    <source>
        <dbReference type="Proteomes" id="UP000006051"/>
    </source>
</evidence>
<feature type="signal peptide" evidence="1">
    <location>
        <begin position="1"/>
        <end position="22"/>
    </location>
</feature>
<organism evidence="2 3">
    <name type="scientific">Ornithobacterium rhinotracheale (strain ATCC 51463 / DSM 15997 / CCUG 23171 / CIP 104009 / LMG 9086)</name>
    <dbReference type="NCBI Taxonomy" id="867902"/>
    <lineage>
        <taxon>Bacteria</taxon>
        <taxon>Pseudomonadati</taxon>
        <taxon>Bacteroidota</taxon>
        <taxon>Flavobacteriia</taxon>
        <taxon>Flavobacteriales</taxon>
        <taxon>Weeksellaceae</taxon>
        <taxon>Ornithobacterium</taxon>
    </lineage>
</organism>
<dbReference type="InterPro" id="IPR011250">
    <property type="entry name" value="OMP/PagP_B-barrel"/>
</dbReference>
<feature type="chain" id="PRO_5003684802" evidence="1">
    <location>
        <begin position="23"/>
        <end position="193"/>
    </location>
</feature>
<dbReference type="RefSeq" id="WP_014791829.1">
    <property type="nucleotide sequence ID" value="NC_018016.1"/>
</dbReference>
<dbReference type="eggNOG" id="ENOG50330ZN">
    <property type="taxonomic scope" value="Bacteria"/>
</dbReference>
<proteinExistence type="predicted"/>
<dbReference type="HOGENOM" id="CLU_1407552_0_0_10"/>
<gene>
    <name evidence="2" type="ordered locus">Ornrh_2195</name>
</gene>
<dbReference type="EMBL" id="CP003283">
    <property type="protein sequence ID" value="AFL98326.1"/>
    <property type="molecule type" value="Genomic_DNA"/>
</dbReference>
<dbReference type="GeneID" id="97258776"/>
<dbReference type="GeneID" id="71570268"/>
<dbReference type="AlphaFoldDB" id="I4A2Z2"/>
<keyword evidence="1" id="KW-0732">Signal</keyword>
<evidence type="ECO:0000256" key="1">
    <source>
        <dbReference type="SAM" id="SignalP"/>
    </source>
</evidence>
<dbReference type="STRING" id="867902.Ornrh_2195"/>
<keyword evidence="3" id="KW-1185">Reference proteome</keyword>
<dbReference type="Proteomes" id="UP000006051">
    <property type="component" value="Chromosome"/>
</dbReference>
<reference evidence="2 3" key="1">
    <citation type="submission" date="2012-06" db="EMBL/GenBank/DDBJ databases">
        <title>The complete genome of Ornithobacterium rhinotracheale DSM 15997.</title>
        <authorList>
            <consortium name="US DOE Joint Genome Institute (JGI-PGF)"/>
            <person name="Lucas S."/>
            <person name="Copeland A."/>
            <person name="Lapidus A."/>
            <person name="Goodwin L."/>
            <person name="Pitluck S."/>
            <person name="Peters L."/>
            <person name="Mikhailova N."/>
            <person name="Teshima H."/>
            <person name="Kyrpides N."/>
            <person name="Mavromatis K."/>
            <person name="Pagani I."/>
            <person name="Ivanova N."/>
            <person name="Ovchinnikova G."/>
            <person name="Zeytun A."/>
            <person name="Detter J.C."/>
            <person name="Han C."/>
            <person name="Land M."/>
            <person name="Hauser L."/>
            <person name="Markowitz V."/>
            <person name="Cheng J.-F."/>
            <person name="Hugenholtz P."/>
            <person name="Woyke T."/>
            <person name="Wu D."/>
            <person name="Lang E."/>
            <person name="Kopitz M."/>
            <person name="Brambilla E."/>
            <person name="Klenk H.-P."/>
            <person name="Eisen J.A."/>
        </authorList>
    </citation>
    <scope>NUCLEOTIDE SEQUENCE [LARGE SCALE GENOMIC DNA]</scope>
    <source>
        <strain evidence="3">ATCC 51463 / DSM 15997 / CCUG 23171 / LMG 9086</strain>
    </source>
</reference>
<accession>I4A2Z2</accession>
<dbReference type="SUPFAM" id="SSF56925">
    <property type="entry name" value="OMPA-like"/>
    <property type="match status" value="1"/>
</dbReference>
<dbReference type="KEGG" id="orh:Ornrh_2195"/>
<name>I4A2Z2_ORNRL</name>
<evidence type="ECO:0000313" key="2">
    <source>
        <dbReference type="EMBL" id="AFL98326.1"/>
    </source>
</evidence>
<protein>
    <submittedName>
        <fullName evidence="2">Uncharacterized protein</fullName>
    </submittedName>
</protein>